<dbReference type="AlphaFoldDB" id="A0AAW6T4I0"/>
<protein>
    <submittedName>
        <fullName evidence="7">Helix-turn-helix domain-containing protein</fullName>
    </submittedName>
</protein>
<feature type="domain" description="HTH tetR-type" evidence="6">
    <location>
        <begin position="6"/>
        <end position="66"/>
    </location>
</feature>
<dbReference type="RefSeq" id="WP_281488514.1">
    <property type="nucleotide sequence ID" value="NZ_JASATX010000002.1"/>
</dbReference>
<sequence length="204" mass="22168">MARSETPVREQIIVAFQQLLIDDGERAATLDAVAARAGVSKGGLLYHFRSKDALVSALAERLRELADADAAEMRRAPEGAAVHYVRGSAEDDSPLDRTLVATARLVQGSVKTARDAMLHCQRQWYEAILDEVGDAATAWAILLLGDGLYYNSVLTGSALDPSKTPGAADAEQEAADAPPHDLERLIEIVEVLKRHATERRRRAE</sequence>
<evidence type="ECO:0000256" key="2">
    <source>
        <dbReference type="ARBA" id="ARBA00023125"/>
    </source>
</evidence>
<evidence type="ECO:0000313" key="7">
    <source>
        <dbReference type="EMBL" id="MDI2098736.1"/>
    </source>
</evidence>
<comment type="caution">
    <text evidence="7">The sequence shown here is derived from an EMBL/GenBank/DDBJ whole genome shotgun (WGS) entry which is preliminary data.</text>
</comment>
<proteinExistence type="predicted"/>
<feature type="region of interest" description="Disordered" evidence="5">
    <location>
        <begin position="161"/>
        <end position="180"/>
    </location>
</feature>
<accession>A0AAW6T4I0</accession>
<evidence type="ECO:0000313" key="8">
    <source>
        <dbReference type="Proteomes" id="UP001321506"/>
    </source>
</evidence>
<keyword evidence="8" id="KW-1185">Reference proteome</keyword>
<organism evidence="7 8">
    <name type="scientific">Ruicaihuangia caeni</name>
    <dbReference type="NCBI Taxonomy" id="3042517"/>
    <lineage>
        <taxon>Bacteria</taxon>
        <taxon>Bacillati</taxon>
        <taxon>Actinomycetota</taxon>
        <taxon>Actinomycetes</taxon>
        <taxon>Micrococcales</taxon>
        <taxon>Microbacteriaceae</taxon>
        <taxon>Ruicaihuangia</taxon>
    </lineage>
</organism>
<keyword evidence="2 4" id="KW-0238">DNA-binding</keyword>
<evidence type="ECO:0000256" key="5">
    <source>
        <dbReference type="SAM" id="MobiDB-lite"/>
    </source>
</evidence>
<dbReference type="PANTHER" id="PTHR30055">
    <property type="entry name" value="HTH-TYPE TRANSCRIPTIONAL REGULATOR RUTR"/>
    <property type="match status" value="1"/>
</dbReference>
<dbReference type="GO" id="GO:0000976">
    <property type="term" value="F:transcription cis-regulatory region binding"/>
    <property type="evidence" value="ECO:0007669"/>
    <property type="project" value="TreeGrafter"/>
</dbReference>
<dbReference type="PROSITE" id="PS50977">
    <property type="entry name" value="HTH_TETR_2"/>
    <property type="match status" value="1"/>
</dbReference>
<feature type="DNA-binding region" description="H-T-H motif" evidence="4">
    <location>
        <begin position="29"/>
        <end position="48"/>
    </location>
</feature>
<evidence type="ECO:0000256" key="1">
    <source>
        <dbReference type="ARBA" id="ARBA00023015"/>
    </source>
</evidence>
<evidence type="ECO:0000259" key="6">
    <source>
        <dbReference type="PROSITE" id="PS50977"/>
    </source>
</evidence>
<keyword evidence="1" id="KW-0805">Transcription regulation</keyword>
<dbReference type="Proteomes" id="UP001321506">
    <property type="component" value="Unassembled WGS sequence"/>
</dbReference>
<name>A0AAW6T4I0_9MICO</name>
<reference evidence="7 8" key="1">
    <citation type="submission" date="2023-04" db="EMBL/GenBank/DDBJ databases">
        <title>Klugiella caeni sp. nov. isolated from the sludge of biochemical tank.</title>
        <authorList>
            <person name="Geng K."/>
        </authorList>
    </citation>
    <scope>NUCLEOTIDE SEQUENCE [LARGE SCALE GENOMIC DNA]</scope>
    <source>
        <strain evidence="7 8">YN-L-19</strain>
    </source>
</reference>
<gene>
    <name evidence="7" type="ORF">QF206_07125</name>
</gene>
<dbReference type="Gene3D" id="1.10.357.10">
    <property type="entry name" value="Tetracycline Repressor, domain 2"/>
    <property type="match status" value="1"/>
</dbReference>
<dbReference type="InterPro" id="IPR009057">
    <property type="entry name" value="Homeodomain-like_sf"/>
</dbReference>
<dbReference type="PRINTS" id="PR00455">
    <property type="entry name" value="HTHTETR"/>
</dbReference>
<dbReference type="Pfam" id="PF00440">
    <property type="entry name" value="TetR_N"/>
    <property type="match status" value="1"/>
</dbReference>
<dbReference type="EMBL" id="JASATX010000002">
    <property type="protein sequence ID" value="MDI2098736.1"/>
    <property type="molecule type" value="Genomic_DNA"/>
</dbReference>
<dbReference type="SUPFAM" id="SSF46689">
    <property type="entry name" value="Homeodomain-like"/>
    <property type="match status" value="1"/>
</dbReference>
<dbReference type="PANTHER" id="PTHR30055:SF234">
    <property type="entry name" value="HTH-TYPE TRANSCRIPTIONAL REGULATOR BETI"/>
    <property type="match status" value="1"/>
</dbReference>
<evidence type="ECO:0000256" key="3">
    <source>
        <dbReference type="ARBA" id="ARBA00023163"/>
    </source>
</evidence>
<dbReference type="InterPro" id="IPR001647">
    <property type="entry name" value="HTH_TetR"/>
</dbReference>
<dbReference type="GO" id="GO:0003700">
    <property type="term" value="F:DNA-binding transcription factor activity"/>
    <property type="evidence" value="ECO:0007669"/>
    <property type="project" value="TreeGrafter"/>
</dbReference>
<keyword evidence="3" id="KW-0804">Transcription</keyword>
<evidence type="ECO:0000256" key="4">
    <source>
        <dbReference type="PROSITE-ProRule" id="PRU00335"/>
    </source>
</evidence>
<dbReference type="InterPro" id="IPR050109">
    <property type="entry name" value="HTH-type_TetR-like_transc_reg"/>
</dbReference>